<gene>
    <name evidence="2" type="ORF">INT43_006896</name>
</gene>
<feature type="region of interest" description="Disordered" evidence="1">
    <location>
        <begin position="209"/>
        <end position="310"/>
    </location>
</feature>
<keyword evidence="3" id="KW-1185">Reference proteome</keyword>
<evidence type="ECO:0000313" key="3">
    <source>
        <dbReference type="Proteomes" id="UP000654370"/>
    </source>
</evidence>
<dbReference type="EMBL" id="JAEPQZ010000004">
    <property type="protein sequence ID" value="KAG2181971.1"/>
    <property type="molecule type" value="Genomic_DNA"/>
</dbReference>
<dbReference type="OrthoDB" id="10437896at2759"/>
<dbReference type="AlphaFoldDB" id="A0A8H7UDT0"/>
<dbReference type="Proteomes" id="UP000654370">
    <property type="component" value="Unassembled WGS sequence"/>
</dbReference>
<protein>
    <submittedName>
        <fullName evidence="2">Uncharacterized protein</fullName>
    </submittedName>
</protein>
<accession>A0A8H7UDT0</accession>
<feature type="compositionally biased region" description="Acidic residues" evidence="1">
    <location>
        <begin position="289"/>
        <end position="302"/>
    </location>
</feature>
<organism evidence="2 3">
    <name type="scientific">Mortierella isabellina</name>
    <name type="common">Filamentous fungus</name>
    <name type="synonym">Umbelopsis isabellina</name>
    <dbReference type="NCBI Taxonomy" id="91625"/>
    <lineage>
        <taxon>Eukaryota</taxon>
        <taxon>Fungi</taxon>
        <taxon>Fungi incertae sedis</taxon>
        <taxon>Mucoromycota</taxon>
        <taxon>Mucoromycotina</taxon>
        <taxon>Umbelopsidomycetes</taxon>
        <taxon>Umbelopsidales</taxon>
        <taxon>Umbelopsidaceae</taxon>
        <taxon>Umbelopsis</taxon>
    </lineage>
</organism>
<proteinExistence type="predicted"/>
<name>A0A8H7UDT0_MORIS</name>
<feature type="compositionally biased region" description="Polar residues" evidence="1">
    <location>
        <begin position="209"/>
        <end position="221"/>
    </location>
</feature>
<sequence length="310" mass="34613">MSVGGSITTLDQLAQDLSSLRRRHAAEIASFLKRIDPVIFEEQDTEELLRPLTLSLAEKQQQTNHLLSILGLTIPSIDQTTDQLINQMEKKKKLAKEAVVQKALETINMKSVVKTETIDVAVQTESAITVDDLDDLDDEDINKIIITKKTTSGRFSEEETALIRKCLPRFGLDIEAYQRVMPYVPLERLRRKVHTEKLNPDVILLLRSQEQASSRDNSRATSPAGDNPAADGPVTDSQVGDSQADKSSEGSDSEEEPKWQPEKRLRPRKKVHYIVEPLRSPSPKRSRIDDDDDGSSSEDEPDSNANSSDA</sequence>
<evidence type="ECO:0000313" key="2">
    <source>
        <dbReference type="EMBL" id="KAG2181971.1"/>
    </source>
</evidence>
<comment type="caution">
    <text evidence="2">The sequence shown here is derived from an EMBL/GenBank/DDBJ whole genome shotgun (WGS) entry which is preliminary data.</text>
</comment>
<reference evidence="2" key="1">
    <citation type="submission" date="2020-12" db="EMBL/GenBank/DDBJ databases">
        <title>Metabolic potential, ecology and presence of endohyphal bacteria is reflected in genomic diversity of Mucoromycotina.</title>
        <authorList>
            <person name="Muszewska A."/>
            <person name="Okrasinska A."/>
            <person name="Steczkiewicz K."/>
            <person name="Drgas O."/>
            <person name="Orlowska M."/>
            <person name="Perlinska-Lenart U."/>
            <person name="Aleksandrzak-Piekarczyk T."/>
            <person name="Szatraj K."/>
            <person name="Zielenkiewicz U."/>
            <person name="Pilsyk S."/>
            <person name="Malc E."/>
            <person name="Mieczkowski P."/>
            <person name="Kruszewska J.S."/>
            <person name="Biernat P."/>
            <person name="Pawlowska J."/>
        </authorList>
    </citation>
    <scope>NUCLEOTIDE SEQUENCE</scope>
    <source>
        <strain evidence="2">WA0000067209</strain>
    </source>
</reference>
<evidence type="ECO:0000256" key="1">
    <source>
        <dbReference type="SAM" id="MobiDB-lite"/>
    </source>
</evidence>